<keyword evidence="3" id="KW-1185">Reference proteome</keyword>
<dbReference type="Proteomes" id="UP001197626">
    <property type="component" value="Chromosome"/>
</dbReference>
<feature type="transmembrane region" description="Helical" evidence="1">
    <location>
        <begin position="5"/>
        <end position="21"/>
    </location>
</feature>
<feature type="transmembrane region" description="Helical" evidence="1">
    <location>
        <begin position="27"/>
        <end position="48"/>
    </location>
</feature>
<dbReference type="EMBL" id="CP086654">
    <property type="protein sequence ID" value="UEX90239.1"/>
    <property type="molecule type" value="Genomic_DNA"/>
</dbReference>
<reference evidence="2 3" key="1">
    <citation type="journal article" date="2022" name="Pathogens">
        <title>Staphylococcus ratti sp. nov. Isolated from a Lab Rat.</title>
        <authorList>
            <person name="Kovarovic V."/>
            <person name="Sedlacek I."/>
            <person name="Petras P."/>
            <person name="Kralova S."/>
            <person name="Maslanova I."/>
            <person name="Svec P."/>
            <person name="Neumann-Schaal M."/>
            <person name="Botka T."/>
            <person name="Gelbicova T."/>
            <person name="Stankova E."/>
            <person name="Doskar J."/>
            <person name="Pantucek R."/>
        </authorList>
    </citation>
    <scope>NUCLEOTIDE SEQUENCE [LARGE SCALE GENOMIC DNA]</scope>
    <source>
        <strain evidence="2 3">CCM 9025</strain>
    </source>
</reference>
<gene>
    <name evidence="2" type="ORF">LN051_00780</name>
</gene>
<sequence>MKERFLWFFIFLISLVIMIIINIEFQFFSWFSVAVIFVICGTVSYILLEKNIARKKKKTED</sequence>
<evidence type="ECO:0000256" key="1">
    <source>
        <dbReference type="SAM" id="Phobius"/>
    </source>
</evidence>
<evidence type="ECO:0000313" key="2">
    <source>
        <dbReference type="EMBL" id="UEX90239.1"/>
    </source>
</evidence>
<accession>A0ABY3PD91</accession>
<dbReference type="RefSeq" id="WP_229292735.1">
    <property type="nucleotide sequence ID" value="NZ_CP086654.1"/>
</dbReference>
<keyword evidence="1" id="KW-0812">Transmembrane</keyword>
<proteinExistence type="predicted"/>
<evidence type="ECO:0000313" key="3">
    <source>
        <dbReference type="Proteomes" id="UP001197626"/>
    </source>
</evidence>
<protein>
    <submittedName>
        <fullName evidence="2">Uncharacterized protein</fullName>
    </submittedName>
</protein>
<name>A0ABY3PD91_9STAP</name>
<organism evidence="2 3">
    <name type="scientific">Staphylococcus ratti</name>
    <dbReference type="NCBI Taxonomy" id="2892440"/>
    <lineage>
        <taxon>Bacteria</taxon>
        <taxon>Bacillati</taxon>
        <taxon>Bacillota</taxon>
        <taxon>Bacilli</taxon>
        <taxon>Bacillales</taxon>
        <taxon>Staphylococcaceae</taxon>
        <taxon>Staphylococcus</taxon>
    </lineage>
</organism>
<keyword evidence="1" id="KW-0472">Membrane</keyword>
<keyword evidence="1" id="KW-1133">Transmembrane helix</keyword>